<dbReference type="Pfam" id="PF13098">
    <property type="entry name" value="Thioredoxin_2"/>
    <property type="match status" value="1"/>
</dbReference>
<dbReference type="Proteomes" id="UP001239782">
    <property type="component" value="Chromosome"/>
</dbReference>
<feature type="compositionally biased region" description="Polar residues" evidence="8">
    <location>
        <begin position="28"/>
        <end position="37"/>
    </location>
</feature>
<dbReference type="SUPFAM" id="SSF52833">
    <property type="entry name" value="Thioredoxin-like"/>
    <property type="match status" value="1"/>
</dbReference>
<dbReference type="CDD" id="cd03020">
    <property type="entry name" value="DsbA_DsbC_DsbG"/>
    <property type="match status" value="1"/>
</dbReference>
<feature type="compositionally biased region" description="Polar residues" evidence="8">
    <location>
        <begin position="47"/>
        <end position="70"/>
    </location>
</feature>
<keyword evidence="6 7" id="KW-0676">Redox-active center</keyword>
<dbReference type="AlphaFoldDB" id="A0AA51RVV9"/>
<keyword evidence="5" id="KW-1015">Disulfide bond</keyword>
<protein>
    <recommendedName>
        <fullName evidence="7">Thiol:disulfide interchange protein</fullName>
    </recommendedName>
</protein>
<evidence type="ECO:0000256" key="3">
    <source>
        <dbReference type="ARBA" id="ARBA00022729"/>
    </source>
</evidence>
<keyword evidence="12" id="KW-1185">Reference proteome</keyword>
<proteinExistence type="inferred from homology"/>
<evidence type="ECO:0000256" key="8">
    <source>
        <dbReference type="SAM" id="MobiDB-lite"/>
    </source>
</evidence>
<evidence type="ECO:0000259" key="9">
    <source>
        <dbReference type="Pfam" id="PF10411"/>
    </source>
</evidence>
<dbReference type="InterPro" id="IPR012336">
    <property type="entry name" value="Thioredoxin-like_fold"/>
</dbReference>
<dbReference type="InterPro" id="IPR018950">
    <property type="entry name" value="DiS-bond_isomerase_DsbC/G_N"/>
</dbReference>
<dbReference type="PROSITE" id="PS51257">
    <property type="entry name" value="PROKAR_LIPOPROTEIN"/>
    <property type="match status" value="1"/>
</dbReference>
<evidence type="ECO:0000256" key="5">
    <source>
        <dbReference type="ARBA" id="ARBA00023157"/>
    </source>
</evidence>
<evidence type="ECO:0000256" key="4">
    <source>
        <dbReference type="ARBA" id="ARBA00022764"/>
    </source>
</evidence>
<evidence type="ECO:0000256" key="6">
    <source>
        <dbReference type="ARBA" id="ARBA00023284"/>
    </source>
</evidence>
<feature type="region of interest" description="Disordered" evidence="8">
    <location>
        <begin position="27"/>
        <end position="72"/>
    </location>
</feature>
<dbReference type="RefSeq" id="WP_309203825.1">
    <property type="nucleotide sequence ID" value="NZ_CP133548.1"/>
</dbReference>
<feature type="domain" description="Disulphide bond isomerase DsbC/G N-terminal" evidence="9">
    <location>
        <begin position="69"/>
        <end position="136"/>
    </location>
</feature>
<keyword evidence="4 7" id="KW-0574">Periplasm</keyword>
<keyword evidence="3 7" id="KW-0732">Signal</keyword>
<dbReference type="InterPro" id="IPR051470">
    <property type="entry name" value="Thiol:disulfide_interchange"/>
</dbReference>
<dbReference type="EMBL" id="CP133548">
    <property type="protein sequence ID" value="WMS88608.1"/>
    <property type="molecule type" value="Genomic_DNA"/>
</dbReference>
<comment type="similarity">
    <text evidence="2 7">Belongs to the thioredoxin family. DsbC subfamily.</text>
</comment>
<dbReference type="PANTHER" id="PTHR35272">
    <property type="entry name" value="THIOL:DISULFIDE INTERCHANGE PROTEIN DSBC-RELATED"/>
    <property type="match status" value="1"/>
</dbReference>
<evidence type="ECO:0000313" key="12">
    <source>
        <dbReference type="Proteomes" id="UP001239782"/>
    </source>
</evidence>
<evidence type="ECO:0000256" key="7">
    <source>
        <dbReference type="RuleBase" id="RU364038"/>
    </source>
</evidence>
<feature type="chain" id="PRO_5041480689" description="Thiol:disulfide interchange protein" evidence="7">
    <location>
        <begin position="22"/>
        <end position="295"/>
    </location>
</feature>
<dbReference type="Pfam" id="PF10411">
    <property type="entry name" value="DsbC_N"/>
    <property type="match status" value="1"/>
</dbReference>
<sequence length="295" mass="32469">MFKLNALKISMLALGTASLIACNDADSQDQNSVSDAHNQVKKATEAGPSNQSPEAKNLATTGETTASTAPDTEARLRQIFKEQVGEVPIDRLQPSRMSGFYEIIAGRQIVYISEDGRFLFPGPVLEVSGNQLVSLTEASLREIDMEKAPERAELISHVDEKNMVVFKAPHEKHVLTVFTDVNCVYCRKLHQNMQGYLDQGITIRYLAFPRAGVGSPAYNKLVSVWCAEDRQQAMDNAKLHNKFDNKDCENPVADQYSLTRQLGLSGTPAIILSSGELISGFMEPDKLADYLNSQG</sequence>
<dbReference type="PANTHER" id="PTHR35272:SF3">
    <property type="entry name" value="THIOL:DISULFIDE INTERCHANGE PROTEIN DSBC"/>
    <property type="match status" value="1"/>
</dbReference>
<feature type="signal peptide" evidence="7">
    <location>
        <begin position="1"/>
        <end position="21"/>
    </location>
</feature>
<reference evidence="11 12" key="1">
    <citation type="submission" date="2023-08" db="EMBL/GenBank/DDBJ databases">
        <title>Pleionea litopenaei sp. nov., isolated from stomach of juvenile Litopenaeus vannamei.</title>
        <authorList>
            <person name="Rho A.M."/>
            <person name="Hwang C.Y."/>
        </authorList>
    </citation>
    <scope>NUCLEOTIDE SEQUENCE [LARGE SCALE GENOMIC DNA]</scope>
    <source>
        <strain evidence="11 12">HL-JVS1</strain>
    </source>
</reference>
<gene>
    <name evidence="11" type="ORF">Q9312_06755</name>
</gene>
<dbReference type="GO" id="GO:0042597">
    <property type="term" value="C:periplasmic space"/>
    <property type="evidence" value="ECO:0007669"/>
    <property type="project" value="UniProtKB-SubCell"/>
</dbReference>
<dbReference type="InterPro" id="IPR009094">
    <property type="entry name" value="DiS-bond_isomerase_DsbC/G_N_sf"/>
</dbReference>
<evidence type="ECO:0000256" key="1">
    <source>
        <dbReference type="ARBA" id="ARBA00004418"/>
    </source>
</evidence>
<dbReference type="SUPFAM" id="SSF54423">
    <property type="entry name" value="DsbC/DsbG N-terminal domain-like"/>
    <property type="match status" value="1"/>
</dbReference>
<dbReference type="InterPro" id="IPR036249">
    <property type="entry name" value="Thioredoxin-like_sf"/>
</dbReference>
<dbReference type="Gene3D" id="3.40.30.10">
    <property type="entry name" value="Glutaredoxin"/>
    <property type="match status" value="1"/>
</dbReference>
<comment type="subcellular location">
    <subcellularLocation>
        <location evidence="1 7">Periplasm</location>
    </subcellularLocation>
</comment>
<evidence type="ECO:0000313" key="11">
    <source>
        <dbReference type="EMBL" id="WMS88608.1"/>
    </source>
</evidence>
<comment type="function">
    <text evidence="7">Required for disulfide bond formation in some periplasmic proteins. Acts by transferring its disulfide bond to other proteins and is reduced in the process.</text>
</comment>
<evidence type="ECO:0000256" key="2">
    <source>
        <dbReference type="ARBA" id="ARBA00009813"/>
    </source>
</evidence>
<organism evidence="11 12">
    <name type="scientific">Pleionea litopenaei</name>
    <dbReference type="NCBI Taxonomy" id="3070815"/>
    <lineage>
        <taxon>Bacteria</taxon>
        <taxon>Pseudomonadati</taxon>
        <taxon>Pseudomonadota</taxon>
        <taxon>Gammaproteobacteria</taxon>
        <taxon>Oceanospirillales</taxon>
        <taxon>Pleioneaceae</taxon>
        <taxon>Pleionea</taxon>
    </lineage>
</organism>
<accession>A0AA51RVV9</accession>
<feature type="domain" description="Thioredoxin-like fold" evidence="10">
    <location>
        <begin position="168"/>
        <end position="291"/>
    </location>
</feature>
<evidence type="ECO:0000259" key="10">
    <source>
        <dbReference type="Pfam" id="PF13098"/>
    </source>
</evidence>
<dbReference type="InterPro" id="IPR033954">
    <property type="entry name" value="DiS-bond_Isoase_DsbC/G"/>
</dbReference>
<dbReference type="KEGG" id="plei:Q9312_06755"/>
<dbReference type="Gene3D" id="3.10.450.70">
    <property type="entry name" value="Disulphide bond isomerase, DsbC/G, N-terminal"/>
    <property type="match status" value="1"/>
</dbReference>
<name>A0AA51RVV9_9GAMM</name>